<reference evidence="2" key="1">
    <citation type="journal article" date="2021" name="Proc. Natl. Acad. Sci. U.S.A.">
        <title>A Catalog of Tens of Thousands of Viruses from Human Metagenomes Reveals Hidden Associations with Chronic Diseases.</title>
        <authorList>
            <person name="Tisza M.J."/>
            <person name="Buck C.B."/>
        </authorList>
    </citation>
    <scope>NUCLEOTIDE SEQUENCE</scope>
    <source>
        <strain evidence="2">Ct35n35</strain>
    </source>
</reference>
<dbReference type="InterPro" id="IPR049945">
    <property type="entry name" value="AAA_22"/>
</dbReference>
<proteinExistence type="predicted"/>
<organism evidence="2">
    <name type="scientific">Myoviridae sp. ct35n35</name>
    <dbReference type="NCBI Taxonomy" id="2823534"/>
    <lineage>
        <taxon>Viruses</taxon>
        <taxon>Duplodnaviria</taxon>
        <taxon>Heunggongvirae</taxon>
        <taxon>Uroviricota</taxon>
        <taxon>Caudoviricetes</taxon>
    </lineage>
</organism>
<dbReference type="EMBL" id="BK014683">
    <property type="protein sequence ID" value="DAD67686.1"/>
    <property type="molecule type" value="Genomic_DNA"/>
</dbReference>
<feature type="domain" description="ORC1/DEAH AAA+ ATPase" evidence="1">
    <location>
        <begin position="96"/>
        <end position="210"/>
    </location>
</feature>
<dbReference type="Gene3D" id="3.40.50.300">
    <property type="entry name" value="P-loop containing nucleotide triphosphate hydrolases"/>
    <property type="match status" value="1"/>
</dbReference>
<dbReference type="SUPFAM" id="SSF52540">
    <property type="entry name" value="P-loop containing nucleoside triphosphate hydrolases"/>
    <property type="match status" value="1"/>
</dbReference>
<dbReference type="Pfam" id="PF13401">
    <property type="entry name" value="AAA_22"/>
    <property type="match status" value="1"/>
</dbReference>
<dbReference type="InterPro" id="IPR027417">
    <property type="entry name" value="P-loop_NTPase"/>
</dbReference>
<evidence type="ECO:0000313" key="2">
    <source>
        <dbReference type="EMBL" id="DAD67686.1"/>
    </source>
</evidence>
<name>A0A8S5LCN7_9CAUD</name>
<evidence type="ECO:0000259" key="1">
    <source>
        <dbReference type="Pfam" id="PF13401"/>
    </source>
</evidence>
<accession>A0A8S5LCN7</accession>
<dbReference type="GO" id="GO:0016887">
    <property type="term" value="F:ATP hydrolysis activity"/>
    <property type="evidence" value="ECO:0007669"/>
    <property type="project" value="InterPro"/>
</dbReference>
<sequence>MKLSIDFKNKVREAILSDRENYGGSDADYAKRLNLKGAILSRLKKGEVEKLISDTQWLVIAHQLGVQVRDNAWKVARTAVYTEIEDNLLYCKEYSKSMILVDDCGIGKTFCSRHIVRKLKNAFYVDCSQAKTKQQFIRLLAKTIGVDNTGKYVDVKASIKMCLIYLEQPLIVLDEAGDLDYNAFLELKELWNATQGECAWYMMGADGLRAKIESGIAHKKVGYAEIFDRFFDITSIVPQGTDDRKEFYIQLLGDVASVNAKQKEDVDKLVRKCMNPNHLNTKDVTPSDWKRLRYLENLIKLS</sequence>
<protein>
    <submittedName>
        <fullName evidence="2">AAA domain protein</fullName>
    </submittedName>
</protein>